<sequence length="516" mass="58667">MSEFPHKQDPEERMADNMKNPSLPPPGPTPEGISELLAAISKLEKRDRLQTEPTEETPLTGSSDFAVRVPKRVAEVLDSLASLSVCQPKHEVIAVVLRLNPKPQSVELIISGNSDISSSTLNHLRYIWSSMKSLSEFIYRDRSPGLQDKSSNEKMKDPAFQAIVTELRYRCLVFSFARIQHIVNGKFEQFMRISTAELAPEHPFNSIRKSLSFLERLFTRKEGAVFGKPRHGDAQNLRYIYTCLRTFSKSSDQFLRAGGFQGQDKGRSVGFLKLHSYLQKIASIPNNIDDLIKAAVSPRCRDLFTCTLNLIPLPKLSGRLSHVASTTSDWERVLEESLAYYNKFLDFTRTSSQVLDTEVINPDTIYMAREAVSRDVIVHSETKLLAAIENAQRESKNIPKAFTYVGVSKPPCNGCVCFFTAYNRVHDTSWETRRRYGKSYYPWMLPPVLPGHDEVVTATYNIIVARWVRSYRGYRDPFVPVVADSTQPRVPATEYYDEQAPADMEVVREIIRQLEQ</sequence>
<comment type="caution">
    <text evidence="2">The sequence shown here is derived from an EMBL/GenBank/DDBJ whole genome shotgun (WGS) entry which is preliminary data.</text>
</comment>
<evidence type="ECO:0000313" key="2">
    <source>
        <dbReference type="EMBL" id="KAL1876101.1"/>
    </source>
</evidence>
<organism evidence="2 3">
    <name type="scientific">Paecilomyces lecythidis</name>
    <dbReference type="NCBI Taxonomy" id="3004212"/>
    <lineage>
        <taxon>Eukaryota</taxon>
        <taxon>Fungi</taxon>
        <taxon>Dikarya</taxon>
        <taxon>Ascomycota</taxon>
        <taxon>Pezizomycotina</taxon>
        <taxon>Eurotiomycetes</taxon>
        <taxon>Eurotiomycetidae</taxon>
        <taxon>Eurotiales</taxon>
        <taxon>Thermoascaceae</taxon>
        <taxon>Paecilomyces</taxon>
    </lineage>
</organism>
<proteinExistence type="predicted"/>
<keyword evidence="3" id="KW-1185">Reference proteome</keyword>
<evidence type="ECO:0000313" key="3">
    <source>
        <dbReference type="Proteomes" id="UP001583193"/>
    </source>
</evidence>
<dbReference type="Pfam" id="PF14441">
    <property type="entry name" value="OTT_1508_deam"/>
    <property type="match status" value="1"/>
</dbReference>
<dbReference type="InterPro" id="IPR027796">
    <property type="entry name" value="OTT_1508_deam-like"/>
</dbReference>
<feature type="region of interest" description="Disordered" evidence="1">
    <location>
        <begin position="1"/>
        <end position="33"/>
    </location>
</feature>
<dbReference type="EMBL" id="JAVDPF010000016">
    <property type="protein sequence ID" value="KAL1876101.1"/>
    <property type="molecule type" value="Genomic_DNA"/>
</dbReference>
<dbReference type="Proteomes" id="UP001583193">
    <property type="component" value="Unassembled WGS sequence"/>
</dbReference>
<feature type="compositionally biased region" description="Basic and acidic residues" evidence="1">
    <location>
        <begin position="1"/>
        <end position="16"/>
    </location>
</feature>
<accession>A0ABR3XK38</accession>
<gene>
    <name evidence="2" type="ORF">Plec18167_005362</name>
</gene>
<protein>
    <submittedName>
        <fullName evidence="2">Uncharacterized protein</fullName>
    </submittedName>
</protein>
<reference evidence="2 3" key="1">
    <citation type="journal article" date="2024" name="IMA Fungus">
        <title>IMA Genome - F19 : A genome assembly and annotation guide to empower mycologists, including annotated draft genome sequences of Ceratocystis pirilliformis, Diaporthe australafricana, Fusarium ophioides, Paecilomyces lecythidis, and Sporothrix stenoceras.</title>
        <authorList>
            <person name="Aylward J."/>
            <person name="Wilson A.M."/>
            <person name="Visagie C.M."/>
            <person name="Spraker J."/>
            <person name="Barnes I."/>
            <person name="Buitendag C."/>
            <person name="Ceriani C."/>
            <person name="Del Mar Angel L."/>
            <person name="du Plessis D."/>
            <person name="Fuchs T."/>
            <person name="Gasser K."/>
            <person name="Kramer D."/>
            <person name="Li W."/>
            <person name="Munsamy K."/>
            <person name="Piso A."/>
            <person name="Price J.L."/>
            <person name="Sonnekus B."/>
            <person name="Thomas C."/>
            <person name="van der Nest A."/>
            <person name="van Dijk A."/>
            <person name="van Heerden A."/>
            <person name="van Vuuren N."/>
            <person name="Yilmaz N."/>
            <person name="Duong T.A."/>
            <person name="van der Merwe N.A."/>
            <person name="Wingfield M.J."/>
            <person name="Wingfield B.D."/>
        </authorList>
    </citation>
    <scope>NUCLEOTIDE SEQUENCE [LARGE SCALE GENOMIC DNA]</scope>
    <source>
        <strain evidence="2 3">CMW 18167</strain>
    </source>
</reference>
<evidence type="ECO:0000256" key="1">
    <source>
        <dbReference type="SAM" id="MobiDB-lite"/>
    </source>
</evidence>
<name>A0ABR3XK38_9EURO</name>